<comment type="function">
    <text evidence="10">Processively dephosphorylates Ser-5 of the heptad repeats YSPTSPS in the C-terminal domain of the largest RNA polymerase II subunit (RPB1).</text>
</comment>
<accession>A0A5J5F8K8</accession>
<evidence type="ECO:0000256" key="7">
    <source>
        <dbReference type="ARBA" id="ARBA00023242"/>
    </source>
</evidence>
<keyword evidence="5 10" id="KW-0378">Hydrolase</keyword>
<name>A0A5J5F8K8_9PEZI</name>
<protein>
    <recommendedName>
        <fullName evidence="10">RNA polymerase II subunit A C-terminal domain phosphatase SSU72</fullName>
        <shortName evidence="10">CTD phosphatase SSU72</shortName>
        <ecNumber evidence="10">3.1.3.16</ecNumber>
    </recommendedName>
</protein>
<sequence length="253" mass="28027">MAAVMEPQPSQQSETPQVEEDFPLKFCTVCASNQNRSMEAHLVLSLAKYPVISFGTGSAVRLPGPSIDKPNIYSFNSTTYDEMFQELKAKDQRLYTANGLLNMLDRNRHIKACPERWQDWKVGVPRLEANGAVGGGVGDGVKEGVVDVVITCEERCWDAVLDDLTNRNSPLNKLVHVINVDIKDNHEEAIVGGRGIRDLADMLTAAAKEERGKAAAEGRGFERGSVDARVPEVLSKWQEKWPQLPALWSVAYF</sequence>
<dbReference type="GO" id="GO:0008420">
    <property type="term" value="F:RNA polymerase II CTD heptapeptide repeat phosphatase activity"/>
    <property type="evidence" value="ECO:0007669"/>
    <property type="project" value="UniProtKB-ARBA"/>
</dbReference>
<keyword evidence="6 10" id="KW-0904">Protein phosphatase</keyword>
<dbReference type="PANTHER" id="PTHR20383">
    <property type="entry name" value="RNA POLYMERASE II SUBUNIT A C-TERMINAL DOMAIN PHOSPHATASE"/>
    <property type="match status" value="1"/>
</dbReference>
<dbReference type="InterPro" id="IPR006811">
    <property type="entry name" value="RNA_pol_II_suA"/>
</dbReference>
<evidence type="ECO:0000256" key="4">
    <source>
        <dbReference type="ARBA" id="ARBA00022664"/>
    </source>
</evidence>
<dbReference type="FunFam" id="3.40.50.2300:FF:000039">
    <property type="entry name" value="RNA polymerase II subunit A C-terminal domain phosphatase"/>
    <property type="match status" value="1"/>
</dbReference>
<keyword evidence="4 10" id="KW-0507">mRNA processing</keyword>
<comment type="similarity">
    <text evidence="2 10">Belongs to the SSU72 phosphatase family.</text>
</comment>
<comment type="function">
    <text evidence="10">Component of the cleavage and polyadenylation factor (CPF) complex, which plays a key role in polyadenylation-dependent pre-mRNA 3'-end formation and cooperates with cleavage factors including the CFIA complex and NAB4/CFIB. SSU72 is required for 3'-end formation of snoRNAs.</text>
</comment>
<dbReference type="GO" id="GO:0005847">
    <property type="term" value="C:mRNA cleavage and polyadenylation specificity factor complex"/>
    <property type="evidence" value="ECO:0007669"/>
    <property type="project" value="UniProtKB-ARBA"/>
</dbReference>
<dbReference type="EMBL" id="VXIS01000015">
    <property type="protein sequence ID" value="KAA8913384.1"/>
    <property type="molecule type" value="Genomic_DNA"/>
</dbReference>
<comment type="caution">
    <text evidence="11">The sequence shown here is derived from an EMBL/GenBank/DDBJ whole genome shotgun (WGS) entry which is preliminary data.</text>
</comment>
<comment type="catalytic activity">
    <reaction evidence="8 10">
        <text>O-phospho-L-seryl-[protein] + H2O = L-seryl-[protein] + phosphate</text>
        <dbReference type="Rhea" id="RHEA:20629"/>
        <dbReference type="Rhea" id="RHEA-COMP:9863"/>
        <dbReference type="Rhea" id="RHEA-COMP:11604"/>
        <dbReference type="ChEBI" id="CHEBI:15377"/>
        <dbReference type="ChEBI" id="CHEBI:29999"/>
        <dbReference type="ChEBI" id="CHEBI:43474"/>
        <dbReference type="ChEBI" id="CHEBI:83421"/>
        <dbReference type="EC" id="3.1.3.16"/>
    </reaction>
</comment>
<evidence type="ECO:0000256" key="2">
    <source>
        <dbReference type="ARBA" id="ARBA00008978"/>
    </source>
</evidence>
<proteinExistence type="inferred from homology"/>
<dbReference type="Proteomes" id="UP000326924">
    <property type="component" value="Unassembled WGS sequence"/>
</dbReference>
<comment type="subunit">
    <text evidence="3 10">Component of the cleavage and polyadenylation factor (CPF) complex.</text>
</comment>
<comment type="catalytic activity">
    <reaction evidence="9 10">
        <text>O-phospho-L-threonyl-[protein] + H2O = L-threonyl-[protein] + phosphate</text>
        <dbReference type="Rhea" id="RHEA:47004"/>
        <dbReference type="Rhea" id="RHEA-COMP:11060"/>
        <dbReference type="Rhea" id="RHEA-COMP:11605"/>
        <dbReference type="ChEBI" id="CHEBI:15377"/>
        <dbReference type="ChEBI" id="CHEBI:30013"/>
        <dbReference type="ChEBI" id="CHEBI:43474"/>
        <dbReference type="ChEBI" id="CHEBI:61977"/>
        <dbReference type="EC" id="3.1.3.16"/>
    </reaction>
</comment>
<dbReference type="FunFam" id="3.40.50.2300:FF:000189">
    <property type="entry name" value="SSU72p Phosphatase and transcription/RNA-processing factor"/>
    <property type="match status" value="1"/>
</dbReference>
<dbReference type="InParanoid" id="A0A5J5F8K8"/>
<evidence type="ECO:0000256" key="1">
    <source>
        <dbReference type="ARBA" id="ARBA00004123"/>
    </source>
</evidence>
<organism evidence="11 12">
    <name type="scientific">Sphaerosporella brunnea</name>
    <dbReference type="NCBI Taxonomy" id="1250544"/>
    <lineage>
        <taxon>Eukaryota</taxon>
        <taxon>Fungi</taxon>
        <taxon>Dikarya</taxon>
        <taxon>Ascomycota</taxon>
        <taxon>Pezizomycotina</taxon>
        <taxon>Pezizomycetes</taxon>
        <taxon>Pezizales</taxon>
        <taxon>Pyronemataceae</taxon>
        <taxon>Sphaerosporella</taxon>
    </lineage>
</organism>
<evidence type="ECO:0000256" key="3">
    <source>
        <dbReference type="ARBA" id="ARBA00011527"/>
    </source>
</evidence>
<evidence type="ECO:0000313" key="11">
    <source>
        <dbReference type="EMBL" id="KAA8913384.1"/>
    </source>
</evidence>
<dbReference type="Gene3D" id="3.40.50.2300">
    <property type="match status" value="2"/>
</dbReference>
<dbReference type="GO" id="GO:0031124">
    <property type="term" value="P:mRNA 3'-end processing"/>
    <property type="evidence" value="ECO:0007669"/>
    <property type="project" value="UniProtKB-ARBA"/>
</dbReference>
<evidence type="ECO:0000256" key="9">
    <source>
        <dbReference type="ARBA" id="ARBA00048336"/>
    </source>
</evidence>
<dbReference type="AlphaFoldDB" id="A0A5J5F8K8"/>
<dbReference type="OrthoDB" id="57957at2759"/>
<evidence type="ECO:0000313" key="12">
    <source>
        <dbReference type="Proteomes" id="UP000326924"/>
    </source>
</evidence>
<gene>
    <name evidence="11" type="ORF">FN846DRAFT_130240</name>
</gene>
<comment type="subcellular location">
    <subcellularLocation>
        <location evidence="1 10">Nucleus</location>
    </subcellularLocation>
</comment>
<evidence type="ECO:0000256" key="10">
    <source>
        <dbReference type="RuleBase" id="RU369031"/>
    </source>
</evidence>
<dbReference type="EC" id="3.1.3.16" evidence="10"/>
<evidence type="ECO:0000256" key="5">
    <source>
        <dbReference type="ARBA" id="ARBA00022801"/>
    </source>
</evidence>
<reference evidence="11 12" key="1">
    <citation type="submission" date="2019-09" db="EMBL/GenBank/DDBJ databases">
        <title>Draft genome of the ectomycorrhizal ascomycete Sphaerosporella brunnea.</title>
        <authorList>
            <consortium name="DOE Joint Genome Institute"/>
            <person name="Benucci G.M."/>
            <person name="Marozzi G."/>
            <person name="Antonielli L."/>
            <person name="Sanchez S."/>
            <person name="Marco P."/>
            <person name="Wang X."/>
            <person name="Falini L.B."/>
            <person name="Barry K."/>
            <person name="Haridas S."/>
            <person name="Lipzen A."/>
            <person name="Labutti K."/>
            <person name="Grigoriev I.V."/>
            <person name="Murat C."/>
            <person name="Martin F."/>
            <person name="Albertini E."/>
            <person name="Donnini D."/>
            <person name="Bonito G."/>
        </authorList>
    </citation>
    <scope>NUCLEOTIDE SEQUENCE [LARGE SCALE GENOMIC DNA]</scope>
    <source>
        <strain evidence="11 12">Sb_GMNB300</strain>
    </source>
</reference>
<keyword evidence="12" id="KW-1185">Reference proteome</keyword>
<keyword evidence="7 10" id="KW-0539">Nucleus</keyword>
<dbReference type="Pfam" id="PF04722">
    <property type="entry name" value="Ssu72"/>
    <property type="match status" value="1"/>
</dbReference>
<dbReference type="FunCoup" id="A0A5J5F8K8">
    <property type="interactions" value="1019"/>
</dbReference>
<evidence type="ECO:0000256" key="6">
    <source>
        <dbReference type="ARBA" id="ARBA00022912"/>
    </source>
</evidence>
<evidence type="ECO:0000256" key="8">
    <source>
        <dbReference type="ARBA" id="ARBA00047761"/>
    </source>
</evidence>